<dbReference type="EMBL" id="JAUSVF010000001">
    <property type="protein sequence ID" value="MDQ0320629.1"/>
    <property type="molecule type" value="Genomic_DNA"/>
</dbReference>
<protein>
    <submittedName>
        <fullName evidence="1">Uncharacterized protein</fullName>
    </submittedName>
</protein>
<organism evidence="1 2">
    <name type="scientific">Pararhizobium capsulatum DSM 1112</name>
    <dbReference type="NCBI Taxonomy" id="1121113"/>
    <lineage>
        <taxon>Bacteria</taxon>
        <taxon>Pseudomonadati</taxon>
        <taxon>Pseudomonadota</taxon>
        <taxon>Alphaproteobacteria</taxon>
        <taxon>Hyphomicrobiales</taxon>
        <taxon>Rhizobiaceae</taxon>
        <taxon>Rhizobium/Agrobacterium group</taxon>
        <taxon>Pararhizobium</taxon>
    </lineage>
</organism>
<comment type="caution">
    <text evidence="1">The sequence shown here is derived from an EMBL/GenBank/DDBJ whole genome shotgun (WGS) entry which is preliminary data.</text>
</comment>
<name>A0ABU0BQX2_9HYPH</name>
<accession>A0ABU0BQX2</accession>
<sequence length="153" mass="16685">MSGTPSWPRISAAFHINSIASFNGARPRCWLCPFSSAPAANAGKGENASISLAKDAPWCLHLLDKEQLALYATLRDLVRQWALWLCPGCFPRHGAETAGLSPLAQAAVEIIAASLPRTHGLYREARLWRRALYSCGTSKTGTKTHMKQQAPEN</sequence>
<reference evidence="1 2" key="1">
    <citation type="submission" date="2023-07" db="EMBL/GenBank/DDBJ databases">
        <title>Genomic Encyclopedia of Type Strains, Phase IV (KMG-IV): sequencing the most valuable type-strain genomes for metagenomic binning, comparative biology and taxonomic classification.</title>
        <authorList>
            <person name="Goeker M."/>
        </authorList>
    </citation>
    <scope>NUCLEOTIDE SEQUENCE [LARGE SCALE GENOMIC DNA]</scope>
    <source>
        <strain evidence="1 2">DSM 1112</strain>
    </source>
</reference>
<dbReference type="RefSeq" id="WP_307230550.1">
    <property type="nucleotide sequence ID" value="NZ_JAUSVF010000001.1"/>
</dbReference>
<evidence type="ECO:0000313" key="1">
    <source>
        <dbReference type="EMBL" id="MDQ0320629.1"/>
    </source>
</evidence>
<gene>
    <name evidence="1" type="ORF">QO002_002767</name>
</gene>
<evidence type="ECO:0000313" key="2">
    <source>
        <dbReference type="Proteomes" id="UP001230207"/>
    </source>
</evidence>
<dbReference type="Proteomes" id="UP001230207">
    <property type="component" value="Unassembled WGS sequence"/>
</dbReference>
<proteinExistence type="predicted"/>
<keyword evidence="2" id="KW-1185">Reference proteome</keyword>